<dbReference type="InterPro" id="IPR020843">
    <property type="entry name" value="ER"/>
</dbReference>
<dbReference type="Gene3D" id="3.40.50.720">
    <property type="entry name" value="NAD(P)-binding Rossmann-like Domain"/>
    <property type="match status" value="1"/>
</dbReference>
<dbReference type="SUPFAM" id="SSF51735">
    <property type="entry name" value="NAD(P)-binding Rossmann-fold domains"/>
    <property type="match status" value="1"/>
</dbReference>
<feature type="domain" description="Enoyl reductase (ER)" evidence="3">
    <location>
        <begin position="18"/>
        <end position="316"/>
    </location>
</feature>
<dbReference type="PANTHER" id="PTHR48106">
    <property type="entry name" value="QUINONE OXIDOREDUCTASE PIG3-RELATED"/>
    <property type="match status" value="1"/>
</dbReference>
<accession>A0A2W4LDF3</accession>
<dbReference type="InterPro" id="IPR011032">
    <property type="entry name" value="GroES-like_sf"/>
</dbReference>
<dbReference type="SMART" id="SM00829">
    <property type="entry name" value="PKS_ER"/>
    <property type="match status" value="1"/>
</dbReference>
<gene>
    <name evidence="4" type="ORF">DIU77_12185</name>
</gene>
<dbReference type="CDD" id="cd05289">
    <property type="entry name" value="MDR_like_2"/>
    <property type="match status" value="1"/>
</dbReference>
<dbReference type="Gene3D" id="3.90.180.10">
    <property type="entry name" value="Medium-chain alcohol dehydrogenases, catalytic domain"/>
    <property type="match status" value="1"/>
</dbReference>
<name>A0A2W4LDF3_9PSEU</name>
<dbReference type="InterPro" id="IPR013154">
    <property type="entry name" value="ADH-like_N"/>
</dbReference>
<dbReference type="InterPro" id="IPR036291">
    <property type="entry name" value="NAD(P)-bd_dom_sf"/>
</dbReference>
<keyword evidence="1" id="KW-0521">NADP</keyword>
<dbReference type="AlphaFoldDB" id="A0A2W4LDF3"/>
<organism evidence="4">
    <name type="scientific">Thermocrispum agreste</name>
    <dbReference type="NCBI Taxonomy" id="37925"/>
    <lineage>
        <taxon>Bacteria</taxon>
        <taxon>Bacillati</taxon>
        <taxon>Actinomycetota</taxon>
        <taxon>Actinomycetes</taxon>
        <taxon>Pseudonocardiales</taxon>
        <taxon>Pseudonocardiaceae</taxon>
        <taxon>Thermocrispum</taxon>
    </lineage>
</organism>
<dbReference type="GO" id="GO:0070402">
    <property type="term" value="F:NADPH binding"/>
    <property type="evidence" value="ECO:0007669"/>
    <property type="project" value="TreeGrafter"/>
</dbReference>
<dbReference type="GO" id="GO:0016651">
    <property type="term" value="F:oxidoreductase activity, acting on NAD(P)H"/>
    <property type="evidence" value="ECO:0007669"/>
    <property type="project" value="TreeGrafter"/>
</dbReference>
<evidence type="ECO:0000259" key="3">
    <source>
        <dbReference type="SMART" id="SM00829"/>
    </source>
</evidence>
<dbReference type="SUPFAM" id="SSF50129">
    <property type="entry name" value="GroES-like"/>
    <property type="match status" value="1"/>
</dbReference>
<comment type="caution">
    <text evidence="4">The sequence shown here is derived from an EMBL/GenBank/DDBJ whole genome shotgun (WGS) entry which is preliminary data.</text>
</comment>
<dbReference type="Pfam" id="PF13602">
    <property type="entry name" value="ADH_zinc_N_2"/>
    <property type="match status" value="1"/>
</dbReference>
<keyword evidence="2" id="KW-0560">Oxidoreductase</keyword>
<evidence type="ECO:0000256" key="1">
    <source>
        <dbReference type="ARBA" id="ARBA00022857"/>
    </source>
</evidence>
<evidence type="ECO:0000256" key="2">
    <source>
        <dbReference type="ARBA" id="ARBA00023002"/>
    </source>
</evidence>
<protein>
    <submittedName>
        <fullName evidence="4">Alcohol dehydrogenase</fullName>
    </submittedName>
</protein>
<dbReference type="PANTHER" id="PTHR48106:SF18">
    <property type="entry name" value="QUINONE OXIDOREDUCTASE PIG3"/>
    <property type="match status" value="1"/>
</dbReference>
<dbReference type="EMBL" id="QGUI01000465">
    <property type="protein sequence ID" value="PZM95563.1"/>
    <property type="molecule type" value="Genomic_DNA"/>
</dbReference>
<dbReference type="STRING" id="1111738.GCA_000427905_00339"/>
<proteinExistence type="predicted"/>
<dbReference type="Pfam" id="PF08240">
    <property type="entry name" value="ADH_N"/>
    <property type="match status" value="1"/>
</dbReference>
<evidence type="ECO:0000313" key="4">
    <source>
        <dbReference type="EMBL" id="PZM95563.1"/>
    </source>
</evidence>
<sequence length="319" mass="32944">MSTDAGKRVRAVGFRAYGGPEVLEVVSLEPEPLGADDVRIQVAASTVNPTDVVRRAGQRATGGRPETVDVPGMEVAGLVTEVGARVTSVGVGDRVMAIVAPAGEHGGHRADVVVPAVSVVRSPSNLSDVEAATIPMNGLTALHALDAMNLSAGDVVAVTGAAGAVGGYVVQLAKHAGLRVVADAAENDRELVASLGADVILPRGPGFAAAVRERFPHGVDGLADAAIQNAEVLDAVRDGGTVTTFRRYTGDGTSRIRVVPISVLEVAERTDLLERLREHAEAGVITARVNEVFPPEEVAKAHRLLEAGGLRGRLVLGWS</sequence>
<reference evidence="4" key="1">
    <citation type="submission" date="2018-05" db="EMBL/GenBank/DDBJ databases">
        <authorList>
            <person name="Lanie J.A."/>
            <person name="Ng W.-L."/>
            <person name="Kazmierczak K.M."/>
            <person name="Andrzejewski T.M."/>
            <person name="Davidsen T.M."/>
            <person name="Wayne K.J."/>
            <person name="Tettelin H."/>
            <person name="Glass J.I."/>
            <person name="Rusch D."/>
            <person name="Podicherti R."/>
            <person name="Tsui H.-C.T."/>
            <person name="Winkler M.E."/>
        </authorList>
    </citation>
    <scope>NUCLEOTIDE SEQUENCE</scope>
    <source>
        <strain evidence="4">ZC4RG45</strain>
    </source>
</reference>